<feature type="domain" description="Potassium channel" evidence="2">
    <location>
        <begin position="23"/>
        <end position="102"/>
    </location>
</feature>
<dbReference type="PANTHER" id="PTHR43833:SF9">
    <property type="entry name" value="POTASSIUM CHANNEL PROTEIN YUGO-RELATED"/>
    <property type="match status" value="1"/>
</dbReference>
<dbReference type="PANTHER" id="PTHR43833">
    <property type="entry name" value="POTASSIUM CHANNEL PROTEIN 2-RELATED-RELATED"/>
    <property type="match status" value="1"/>
</dbReference>
<feature type="transmembrane region" description="Helical" evidence="1">
    <location>
        <begin position="21"/>
        <end position="41"/>
    </location>
</feature>
<accession>A0ABT5FGT1</accession>
<dbReference type="EMBL" id="JAQOMS010000002">
    <property type="protein sequence ID" value="MDC2890091.1"/>
    <property type="molecule type" value="Genomic_DNA"/>
</dbReference>
<proteinExistence type="predicted"/>
<comment type="caution">
    <text evidence="3">The sequence shown here is derived from an EMBL/GenBank/DDBJ whole genome shotgun (WGS) entry which is preliminary data.</text>
</comment>
<protein>
    <submittedName>
        <fullName evidence="3">Potassium channel family protein</fullName>
    </submittedName>
</protein>
<dbReference type="RefSeq" id="WP_272181385.1">
    <property type="nucleotide sequence ID" value="NZ_JAQOMS010000002.1"/>
</dbReference>
<evidence type="ECO:0000313" key="4">
    <source>
        <dbReference type="Proteomes" id="UP001528411"/>
    </source>
</evidence>
<feature type="transmembrane region" description="Helical" evidence="1">
    <location>
        <begin position="76"/>
        <end position="97"/>
    </location>
</feature>
<name>A0ABT5FGT1_9GAMM</name>
<dbReference type="Proteomes" id="UP001528411">
    <property type="component" value="Unassembled WGS sequence"/>
</dbReference>
<dbReference type="Gene3D" id="1.10.287.70">
    <property type="match status" value="1"/>
</dbReference>
<dbReference type="InterPro" id="IPR050721">
    <property type="entry name" value="Trk_Ktr_HKT_K-transport"/>
</dbReference>
<keyword evidence="1" id="KW-0812">Transmembrane</keyword>
<keyword evidence="3" id="KW-0813">Transport</keyword>
<evidence type="ECO:0000313" key="3">
    <source>
        <dbReference type="EMBL" id="MDC2890091.1"/>
    </source>
</evidence>
<dbReference type="Pfam" id="PF07885">
    <property type="entry name" value="Ion_trans_2"/>
    <property type="match status" value="1"/>
</dbReference>
<keyword evidence="3" id="KW-0407">Ion channel</keyword>
<dbReference type="Gene3D" id="3.40.50.720">
    <property type="entry name" value="NAD(P)-binding Rossmann-like Domain"/>
    <property type="match status" value="1"/>
</dbReference>
<evidence type="ECO:0000259" key="2">
    <source>
        <dbReference type="Pfam" id="PF07885"/>
    </source>
</evidence>
<reference evidence="3 4" key="1">
    <citation type="submission" date="2023-01" db="EMBL/GenBank/DDBJ databases">
        <title>Psychrosphaera sp. nov., isolated from marine algae.</title>
        <authorList>
            <person name="Bayburt H."/>
            <person name="Choi B.J."/>
            <person name="Kim J.M."/>
            <person name="Choi D.G."/>
            <person name="Jeon C.O."/>
        </authorList>
    </citation>
    <scope>NUCLEOTIDE SEQUENCE [LARGE SCALE GENOMIC DNA]</scope>
    <source>
        <strain evidence="3 4">G1-22</strain>
    </source>
</reference>
<dbReference type="InterPro" id="IPR013099">
    <property type="entry name" value="K_chnl_dom"/>
</dbReference>
<organism evidence="3 4">
    <name type="scientific">Psychrosphaera algicola</name>
    <dbReference type="NCBI Taxonomy" id="3023714"/>
    <lineage>
        <taxon>Bacteria</taxon>
        <taxon>Pseudomonadati</taxon>
        <taxon>Pseudomonadota</taxon>
        <taxon>Gammaproteobacteria</taxon>
        <taxon>Alteromonadales</taxon>
        <taxon>Pseudoalteromonadaceae</taxon>
        <taxon>Psychrosphaera</taxon>
    </lineage>
</organism>
<keyword evidence="1" id="KW-0472">Membrane</keyword>
<dbReference type="SUPFAM" id="SSF81324">
    <property type="entry name" value="Voltage-gated potassium channels"/>
    <property type="match status" value="1"/>
</dbReference>
<sequence length="357" mass="40329">MVVNQLIRFLKIQFSQVTWNTIFLLFIAHAAISWLALVGAGETALTRWDAFVYYYVVTTSTVGFGDMSPTTEAGKWIVALVQIPLGLAIFGALLGKLGQSVTKVLRQVMTGEKDFSHLDTHILIFGWHETRTAKIIEHILGDKRRMQRTILLCVFEDMEHPFLDNPMVEFARLSSFTDDDELKRVNVAEADRIIVDCITDDMTFTCALKLSPLVADDCHISAYFDDETKVEMLNKYTDNVECNSSKTAEILVRSMQDPGSSRLHDELMSTLQGNTQFSTQVPEDIGNVQFGQLFYYFKQHHNAILLAVAKDRIGLDMTLNPASDSLITTGDVLHYVALDRILHEEIDWTLVRKGKDV</sequence>
<keyword evidence="1" id="KW-1133">Transmembrane helix</keyword>
<gene>
    <name evidence="3" type="ORF">PN838_16615</name>
</gene>
<dbReference type="GO" id="GO:0034220">
    <property type="term" value="P:monoatomic ion transmembrane transport"/>
    <property type="evidence" value="ECO:0007669"/>
    <property type="project" value="UniProtKB-KW"/>
</dbReference>
<keyword evidence="3" id="KW-0406">Ion transport</keyword>
<evidence type="ECO:0000256" key="1">
    <source>
        <dbReference type="SAM" id="Phobius"/>
    </source>
</evidence>
<keyword evidence="4" id="KW-1185">Reference proteome</keyword>